<dbReference type="OrthoDB" id="9792792at2"/>
<dbReference type="Proteomes" id="UP000315215">
    <property type="component" value="Chromosome"/>
</dbReference>
<dbReference type="EMBL" id="CP041666">
    <property type="protein sequence ID" value="QDP40629.1"/>
    <property type="molecule type" value="Genomic_DNA"/>
</dbReference>
<organism evidence="6 7">
    <name type="scientific">Radiobacillus deserti</name>
    <dbReference type="NCBI Taxonomy" id="2594883"/>
    <lineage>
        <taxon>Bacteria</taxon>
        <taxon>Bacillati</taxon>
        <taxon>Bacillota</taxon>
        <taxon>Bacilli</taxon>
        <taxon>Bacillales</taxon>
        <taxon>Bacillaceae</taxon>
        <taxon>Radiobacillus</taxon>
    </lineage>
</organism>
<dbReference type="InterPro" id="IPR002678">
    <property type="entry name" value="DUF34/NIF3"/>
</dbReference>
<feature type="binding site" evidence="5">
    <location>
        <position position="64"/>
    </location>
    <ligand>
        <name>a divalent metal cation</name>
        <dbReference type="ChEBI" id="CHEBI:60240"/>
        <label>2</label>
    </ligand>
</feature>
<dbReference type="FunFam" id="3.40.1390.30:FF:000001">
    <property type="entry name" value="GTP cyclohydrolase 1 type 2"/>
    <property type="match status" value="1"/>
</dbReference>
<sequence length="366" mass="40978">MKAKDIIRIFEEWAPAQLAYDWDNSGLQVGSYEKEVTKVMVTLDVLDQVVDEAIEKNVDFIFAHHPMLFKSLKTINVQSPKGRLIQKLIKHDITVYAAHTNLDVAENGVSDMLARVLDVENTEVLFPSESDRLLKLVAFVPNTHVDEVKRALGDNGAGHIGNYSDCMFETNGFGQFKPLEGTNPFIGEKGTIEKVEESRIETILPTKKLHVILDALKKAHPYEEVAYDLYPLENQGKVYGAGRIGDLRSEMTLEAFSHFIKKRLDVPFVRVTGNLKRSIKRVAILGGSGKDFVEEVAATDADVYVTGDMSFHEAQDAWALGLSVIDPGHYVEKVMKEAVKEYFEEQITEGVSFIVSEANTEPFQLL</sequence>
<dbReference type="PANTHER" id="PTHR13799:SF14">
    <property type="entry name" value="GTP CYCLOHYDROLASE 1 TYPE 2 HOMOLOG"/>
    <property type="match status" value="1"/>
</dbReference>
<accession>A0A516KGX3</accession>
<evidence type="ECO:0000313" key="6">
    <source>
        <dbReference type="EMBL" id="QDP40629.1"/>
    </source>
</evidence>
<evidence type="ECO:0000256" key="5">
    <source>
        <dbReference type="PIRSR" id="PIRSR602678-1"/>
    </source>
</evidence>
<evidence type="ECO:0000256" key="3">
    <source>
        <dbReference type="ARBA" id="ARBA00022723"/>
    </source>
</evidence>
<dbReference type="InterPro" id="IPR015867">
    <property type="entry name" value="N-reg_PII/ATP_PRibTrfase_C"/>
</dbReference>
<dbReference type="KEGG" id="aqt:FN924_10805"/>
<dbReference type="InterPro" id="IPR017221">
    <property type="entry name" value="DUF34/NIF3_bac"/>
</dbReference>
<reference evidence="6 7" key="1">
    <citation type="submission" date="2019-07" db="EMBL/GenBank/DDBJ databases">
        <authorList>
            <person name="Li J."/>
        </authorList>
    </citation>
    <scope>NUCLEOTIDE SEQUENCE [LARGE SCALE GENOMIC DNA]</scope>
    <source>
        <strain evidence="6 7">TKL69</strain>
    </source>
</reference>
<evidence type="ECO:0000313" key="7">
    <source>
        <dbReference type="Proteomes" id="UP000315215"/>
    </source>
</evidence>
<dbReference type="PIRSF" id="PIRSF037489">
    <property type="entry name" value="UCP037489_NIF3_YqfO"/>
    <property type="match status" value="1"/>
</dbReference>
<dbReference type="GO" id="GO:0046872">
    <property type="term" value="F:metal ion binding"/>
    <property type="evidence" value="ECO:0007669"/>
    <property type="project" value="UniProtKB-UniRule"/>
</dbReference>
<dbReference type="InterPro" id="IPR036069">
    <property type="entry name" value="DUF34/NIF3_sf"/>
</dbReference>
<proteinExistence type="inferred from homology"/>
<feature type="binding site" evidence="5">
    <location>
        <position position="65"/>
    </location>
    <ligand>
        <name>a divalent metal cation</name>
        <dbReference type="ChEBI" id="CHEBI:60240"/>
        <label>1</label>
    </ligand>
</feature>
<gene>
    <name evidence="6" type="ORF">FN924_10805</name>
</gene>
<dbReference type="Pfam" id="PF01784">
    <property type="entry name" value="DUF34_NIF3"/>
    <property type="match status" value="1"/>
</dbReference>
<dbReference type="Gene3D" id="3.40.1390.30">
    <property type="entry name" value="NIF3 (NGG1p interacting factor 3)-like"/>
    <property type="match status" value="1"/>
</dbReference>
<dbReference type="AlphaFoldDB" id="A0A516KGX3"/>
<dbReference type="FunFam" id="3.30.70.120:FF:000006">
    <property type="entry name" value="GTP cyclohydrolase 1 type 2 homolog"/>
    <property type="match status" value="1"/>
</dbReference>
<keyword evidence="7" id="KW-1185">Reference proteome</keyword>
<feature type="binding site" evidence="5">
    <location>
        <position position="329"/>
    </location>
    <ligand>
        <name>a divalent metal cation</name>
        <dbReference type="ChEBI" id="CHEBI:60240"/>
        <label>1</label>
    </ligand>
</feature>
<evidence type="ECO:0000256" key="2">
    <source>
        <dbReference type="ARBA" id="ARBA00022112"/>
    </source>
</evidence>
<feature type="binding site" evidence="5">
    <location>
        <position position="103"/>
    </location>
    <ligand>
        <name>a divalent metal cation</name>
        <dbReference type="ChEBI" id="CHEBI:60240"/>
        <label>1</label>
    </ligand>
</feature>
<comment type="similarity">
    <text evidence="1 4">Belongs to the GTP cyclohydrolase I type 2/NIF3 family.</text>
</comment>
<protein>
    <recommendedName>
        <fullName evidence="2 4">GTP cyclohydrolase 1 type 2 homolog</fullName>
    </recommendedName>
</protein>
<dbReference type="Gene3D" id="3.30.70.120">
    <property type="match status" value="1"/>
</dbReference>
<dbReference type="SUPFAM" id="SSF102705">
    <property type="entry name" value="NIF3 (NGG1p interacting factor 3)-like"/>
    <property type="match status" value="1"/>
</dbReference>
<evidence type="ECO:0000256" key="1">
    <source>
        <dbReference type="ARBA" id="ARBA00006964"/>
    </source>
</evidence>
<name>A0A516KGX3_9BACI</name>
<feature type="binding site" evidence="5">
    <location>
        <position position="332"/>
    </location>
    <ligand>
        <name>a divalent metal cation</name>
        <dbReference type="ChEBI" id="CHEBI:60240"/>
        <label>1</label>
    </ligand>
</feature>
<keyword evidence="3 4" id="KW-0479">Metal-binding</keyword>
<evidence type="ECO:0000256" key="4">
    <source>
        <dbReference type="PIRNR" id="PIRNR037489"/>
    </source>
</evidence>
<dbReference type="PANTHER" id="PTHR13799">
    <property type="entry name" value="NGG1 INTERACTING FACTOR 3"/>
    <property type="match status" value="1"/>
</dbReference>
<dbReference type="NCBIfam" id="TIGR00486">
    <property type="entry name" value="YbgI_SA1388"/>
    <property type="match status" value="1"/>
</dbReference>
<dbReference type="GO" id="GO:0005737">
    <property type="term" value="C:cytoplasm"/>
    <property type="evidence" value="ECO:0007669"/>
    <property type="project" value="TreeGrafter"/>
</dbReference>
<dbReference type="RefSeq" id="WP_143894380.1">
    <property type="nucleotide sequence ID" value="NZ_CP041666.1"/>
</dbReference>